<dbReference type="InterPro" id="IPR005335">
    <property type="entry name" value="Terminase_ssu"/>
</dbReference>
<reference evidence="1" key="1">
    <citation type="journal article" date="2014" name="Front. Microbiol.">
        <title>High frequency of phylogenetically diverse reductive dehalogenase-homologous genes in deep subseafloor sedimentary metagenomes.</title>
        <authorList>
            <person name="Kawai M."/>
            <person name="Futagami T."/>
            <person name="Toyoda A."/>
            <person name="Takaki Y."/>
            <person name="Nishi S."/>
            <person name="Hori S."/>
            <person name="Arai W."/>
            <person name="Tsubouchi T."/>
            <person name="Morono Y."/>
            <person name="Uchiyama I."/>
            <person name="Ito T."/>
            <person name="Fujiyama A."/>
            <person name="Inagaki F."/>
            <person name="Takami H."/>
        </authorList>
    </citation>
    <scope>NUCLEOTIDE SEQUENCE</scope>
    <source>
        <strain evidence="1">Expedition CK06-06</strain>
    </source>
</reference>
<evidence type="ECO:0000313" key="1">
    <source>
        <dbReference type="EMBL" id="GAF86772.1"/>
    </source>
</evidence>
<dbReference type="GO" id="GO:0051276">
    <property type="term" value="P:chromosome organization"/>
    <property type="evidence" value="ECO:0007669"/>
    <property type="project" value="InterPro"/>
</dbReference>
<name>X0TF30_9ZZZZ</name>
<dbReference type="AlphaFoldDB" id="X0TF30"/>
<dbReference type="InterPro" id="IPR038713">
    <property type="entry name" value="Terminase_Gp1_N_sf"/>
</dbReference>
<evidence type="ECO:0008006" key="2">
    <source>
        <dbReference type="Google" id="ProtNLM"/>
    </source>
</evidence>
<accession>X0TF30</accession>
<gene>
    <name evidence="1" type="ORF">S01H1_30859</name>
</gene>
<organism evidence="1">
    <name type="scientific">marine sediment metagenome</name>
    <dbReference type="NCBI Taxonomy" id="412755"/>
    <lineage>
        <taxon>unclassified sequences</taxon>
        <taxon>metagenomes</taxon>
        <taxon>ecological metagenomes</taxon>
    </lineage>
</organism>
<protein>
    <recommendedName>
        <fullName evidence="2">Terminase small subunit</fullName>
    </recommendedName>
</protein>
<dbReference type="EMBL" id="BARS01019015">
    <property type="protein sequence ID" value="GAF86772.1"/>
    <property type="molecule type" value="Genomic_DNA"/>
</dbReference>
<proteinExistence type="predicted"/>
<dbReference type="Pfam" id="PF03592">
    <property type="entry name" value="Terminase_2"/>
    <property type="match status" value="1"/>
</dbReference>
<comment type="caution">
    <text evidence="1">The sequence shown here is derived from an EMBL/GenBank/DDBJ whole genome shotgun (WGS) entry which is preliminary data.</text>
</comment>
<sequence length="160" mass="17699">MHKEVQAIAKQYDLTYKQALFCISYTGNASEAAQKAGYKQYAVEGCRLLKHAKVKACLEGLTVGESTSDHVLSREQLMVMWSDQAKDTAIPLRDRQTAMQSIARSYGMYIDKQAIALQVEHLDRLTDKELIDRLGPLLAIVQAGGIPIPLLSTDDSDQGD</sequence>
<dbReference type="Gene3D" id="1.10.10.1400">
    <property type="entry name" value="Terminase, small subunit, N-terminal DNA-binding domain, HTH motif"/>
    <property type="match status" value="1"/>
</dbReference>